<evidence type="ECO:0000256" key="5">
    <source>
        <dbReference type="ARBA" id="ARBA00020264"/>
    </source>
</evidence>
<protein>
    <recommendedName>
        <fullName evidence="5">Elongator complex protein 5</fullName>
    </recommendedName>
</protein>
<dbReference type="InterPro" id="IPR027417">
    <property type="entry name" value="P-loop_NTPase"/>
</dbReference>
<keyword evidence="8" id="KW-0539">Nucleus</keyword>
<dbReference type="GO" id="GO:0008033">
    <property type="term" value="P:tRNA processing"/>
    <property type="evidence" value="ECO:0007669"/>
    <property type="project" value="UniProtKB-KW"/>
</dbReference>
<reference evidence="9 10" key="1">
    <citation type="submission" date="2024-10" db="EMBL/GenBank/DDBJ databases">
        <authorList>
            <person name="Kim D."/>
        </authorList>
    </citation>
    <scope>NUCLEOTIDE SEQUENCE [LARGE SCALE GENOMIC DNA]</scope>
    <source>
        <strain evidence="9">BH-2024</strain>
    </source>
</reference>
<keyword evidence="10" id="KW-1185">Reference proteome</keyword>
<comment type="caution">
    <text evidence="9">The sequence shown here is derived from an EMBL/GenBank/DDBJ whole genome shotgun (WGS) entry which is preliminary data.</text>
</comment>
<dbReference type="PANTHER" id="PTHR15641:SF1">
    <property type="entry name" value="ELONGATOR COMPLEX PROTEIN 5"/>
    <property type="match status" value="1"/>
</dbReference>
<evidence type="ECO:0000313" key="10">
    <source>
        <dbReference type="Proteomes" id="UP001620626"/>
    </source>
</evidence>
<dbReference type="EMBL" id="JBICBT010001037">
    <property type="protein sequence ID" value="KAL3086642.1"/>
    <property type="molecule type" value="Genomic_DNA"/>
</dbReference>
<dbReference type="Pfam" id="PF10483">
    <property type="entry name" value="Elong_Iki1"/>
    <property type="match status" value="2"/>
</dbReference>
<sequence length="372" mass="41827">MPKFGCVWHRHEQSSWIGVGGTRAGHSFEDGGKVVEHQLLETDKLFGGHLSKQCLERTRANGQRTDDATAEQRDGIAVMDIFRLRRICAVYASDGINGYPFSLAVIKKALESKLNVCSLLFLHLRRDLPDALKNNPKFVALECFGSDSFEEIRQRLAKEDISRDSLVFIDSLPVLIEQFSLPSTSWFLTQIAELSACVLALVHRSESEDDQNNEDWRRIESIASTVFELRARDKHTLCRTKTKKRNGTAEEKLEQFSIEEDYSITFSPFDYSSDRTDDKFVENSISAGGTVGNGTATHLSALPFDLGLNLSEEERKAKARVPLPYLDAQTEKGLVGLNISFNKKVRVGGRILYVPDKEDDFDESDPDDDLTI</sequence>
<evidence type="ECO:0000256" key="4">
    <source>
        <dbReference type="ARBA" id="ARBA00009567"/>
    </source>
</evidence>
<evidence type="ECO:0000256" key="1">
    <source>
        <dbReference type="ARBA" id="ARBA00004123"/>
    </source>
</evidence>
<dbReference type="InterPro" id="IPR019519">
    <property type="entry name" value="Elp5"/>
</dbReference>
<dbReference type="GO" id="GO:0005737">
    <property type="term" value="C:cytoplasm"/>
    <property type="evidence" value="ECO:0007669"/>
    <property type="project" value="UniProtKB-SubCell"/>
</dbReference>
<comment type="pathway">
    <text evidence="3">tRNA modification; 5-methoxycarbonylmethyl-2-thiouridine-tRNA biosynthesis.</text>
</comment>
<evidence type="ECO:0000256" key="8">
    <source>
        <dbReference type="ARBA" id="ARBA00023242"/>
    </source>
</evidence>
<accession>A0ABD2J7T6</accession>
<dbReference type="AlphaFoldDB" id="A0ABD2J7T6"/>
<dbReference type="Gene3D" id="3.40.50.300">
    <property type="entry name" value="P-loop containing nucleotide triphosphate hydrolases"/>
    <property type="match status" value="1"/>
</dbReference>
<evidence type="ECO:0000313" key="9">
    <source>
        <dbReference type="EMBL" id="KAL3086642.1"/>
    </source>
</evidence>
<comment type="subcellular location">
    <subcellularLocation>
        <location evidence="2">Cytoplasm</location>
    </subcellularLocation>
    <subcellularLocation>
        <location evidence="1">Nucleus</location>
    </subcellularLocation>
</comment>
<name>A0ABD2J7T6_9BILA</name>
<organism evidence="9 10">
    <name type="scientific">Heterodera trifolii</name>
    <dbReference type="NCBI Taxonomy" id="157864"/>
    <lineage>
        <taxon>Eukaryota</taxon>
        <taxon>Metazoa</taxon>
        <taxon>Ecdysozoa</taxon>
        <taxon>Nematoda</taxon>
        <taxon>Chromadorea</taxon>
        <taxon>Rhabditida</taxon>
        <taxon>Tylenchina</taxon>
        <taxon>Tylenchomorpha</taxon>
        <taxon>Tylenchoidea</taxon>
        <taxon>Heteroderidae</taxon>
        <taxon>Heteroderinae</taxon>
        <taxon>Heterodera</taxon>
    </lineage>
</organism>
<dbReference type="GO" id="GO:0005634">
    <property type="term" value="C:nucleus"/>
    <property type="evidence" value="ECO:0007669"/>
    <property type="project" value="UniProtKB-SubCell"/>
</dbReference>
<evidence type="ECO:0000256" key="3">
    <source>
        <dbReference type="ARBA" id="ARBA00005043"/>
    </source>
</evidence>
<dbReference type="PANTHER" id="PTHR15641">
    <property type="entry name" value="ELONGATOR COMPLEX PROTEIN 5"/>
    <property type="match status" value="1"/>
</dbReference>
<proteinExistence type="inferred from homology"/>
<evidence type="ECO:0000256" key="2">
    <source>
        <dbReference type="ARBA" id="ARBA00004496"/>
    </source>
</evidence>
<comment type="similarity">
    <text evidence="4">Belongs to the ELP5 family.</text>
</comment>
<evidence type="ECO:0000256" key="7">
    <source>
        <dbReference type="ARBA" id="ARBA00022694"/>
    </source>
</evidence>
<dbReference type="Proteomes" id="UP001620626">
    <property type="component" value="Unassembled WGS sequence"/>
</dbReference>
<evidence type="ECO:0000256" key="6">
    <source>
        <dbReference type="ARBA" id="ARBA00022490"/>
    </source>
</evidence>
<keyword evidence="7" id="KW-0819">tRNA processing</keyword>
<gene>
    <name evidence="9" type="ORF">niasHT_037768</name>
</gene>
<keyword evidence="6" id="KW-0963">Cytoplasm</keyword>